<comment type="caution">
    <text evidence="1">The sequence shown here is derived from an EMBL/GenBank/DDBJ whole genome shotgun (WGS) entry which is preliminary data.</text>
</comment>
<proteinExistence type="predicted"/>
<accession>A0A4S4M6L6</accession>
<evidence type="ECO:0000313" key="2">
    <source>
        <dbReference type="Proteomes" id="UP000308730"/>
    </source>
</evidence>
<dbReference type="Proteomes" id="UP000308730">
    <property type="component" value="Unassembled WGS sequence"/>
</dbReference>
<name>A0A4S4M6L6_9APHY</name>
<protein>
    <submittedName>
        <fullName evidence="1">Uncharacterized protein</fullName>
    </submittedName>
</protein>
<keyword evidence="2" id="KW-1185">Reference proteome</keyword>
<reference evidence="1 2" key="1">
    <citation type="submission" date="2019-02" db="EMBL/GenBank/DDBJ databases">
        <title>Genome sequencing of the rare red list fungi Antrodiella citrinella (Flaviporus citrinellus).</title>
        <authorList>
            <person name="Buettner E."/>
            <person name="Kellner H."/>
        </authorList>
    </citation>
    <scope>NUCLEOTIDE SEQUENCE [LARGE SCALE GENOMIC DNA]</scope>
    <source>
        <strain evidence="1 2">DSM 108506</strain>
    </source>
</reference>
<dbReference type="AlphaFoldDB" id="A0A4S4M6L6"/>
<sequence length="253" mass="28863">MPKCSPVFGYYDGSYEAIPALLSTQLDPAHHCQILQNFAGCTCPLTLQYTKMHLDTLVLRLQPVVPEEYRKCRCPTFSVDFAETPALLESVLAFGRVLKLFPNIRSRVNTMALSLSDLDFVSHVGDIEDAWKHFFNALSSLQELHLLNVNPFDDALVDLASAFNADIRIGCELRHIRVVFRALCLDEDDEWWQDGVCDGLWYALAANCRKLKFVEMEEVPFKVSVGTEWIRQQNKLLDLLARRQNPQAKDISR</sequence>
<gene>
    <name evidence="1" type="ORF">EUX98_g8527</name>
</gene>
<evidence type="ECO:0000313" key="1">
    <source>
        <dbReference type="EMBL" id="THH20715.1"/>
    </source>
</evidence>
<dbReference type="EMBL" id="SGPM01000479">
    <property type="protein sequence ID" value="THH20715.1"/>
    <property type="molecule type" value="Genomic_DNA"/>
</dbReference>
<organism evidence="1 2">
    <name type="scientific">Antrodiella citrinella</name>
    <dbReference type="NCBI Taxonomy" id="2447956"/>
    <lineage>
        <taxon>Eukaryota</taxon>
        <taxon>Fungi</taxon>
        <taxon>Dikarya</taxon>
        <taxon>Basidiomycota</taxon>
        <taxon>Agaricomycotina</taxon>
        <taxon>Agaricomycetes</taxon>
        <taxon>Polyporales</taxon>
        <taxon>Steccherinaceae</taxon>
        <taxon>Antrodiella</taxon>
    </lineage>
</organism>